<sequence length="204" mass="21858">MSWAKPSCKQTCKANARRLHLGVLWLFAWIGAALQGQAAYAAPDELPSEYRLKAAFLYRIGQFVEWPETSQRTGDAAFTICVLGSNPFGESLRELSTRSLGARPIALLYPSSASEARLCQIVYTDLPTKKTVLELSALLADSPVLTVGGAAQFVDAGGGIGFVVVDGKLRLEINLDVLKRANLKPSAKLVEVAVRTVGGAKGRP</sequence>
<protein>
    <submittedName>
        <fullName evidence="2">YfiR family protein</fullName>
    </submittedName>
</protein>
<accession>A0ABT5KIJ2</accession>
<dbReference type="InterPro" id="IPR025293">
    <property type="entry name" value="YfiR/HmsC-like"/>
</dbReference>
<organism evidence="2 3">
    <name type="scientific">Roseateles albus</name>
    <dbReference type="NCBI Taxonomy" id="2987525"/>
    <lineage>
        <taxon>Bacteria</taxon>
        <taxon>Pseudomonadati</taxon>
        <taxon>Pseudomonadota</taxon>
        <taxon>Betaproteobacteria</taxon>
        <taxon>Burkholderiales</taxon>
        <taxon>Sphaerotilaceae</taxon>
        <taxon>Roseateles</taxon>
    </lineage>
</organism>
<reference evidence="2 3" key="1">
    <citation type="submission" date="2022-10" db="EMBL/GenBank/DDBJ databases">
        <title>Paucibacter sp. hw1 Genome sequencing.</title>
        <authorList>
            <person name="Park S."/>
        </authorList>
    </citation>
    <scope>NUCLEOTIDE SEQUENCE [LARGE SCALE GENOMIC DNA]</scope>
    <source>
        <strain evidence="3">hw1</strain>
    </source>
</reference>
<dbReference type="Proteomes" id="UP001221189">
    <property type="component" value="Unassembled WGS sequence"/>
</dbReference>
<dbReference type="RefSeq" id="WP_273601883.1">
    <property type="nucleotide sequence ID" value="NZ_JAQQXT010000014.1"/>
</dbReference>
<feature type="chain" id="PRO_5046233133" evidence="1">
    <location>
        <begin position="39"/>
        <end position="204"/>
    </location>
</feature>
<feature type="signal peptide" evidence="1">
    <location>
        <begin position="1"/>
        <end position="38"/>
    </location>
</feature>
<evidence type="ECO:0000256" key="1">
    <source>
        <dbReference type="SAM" id="SignalP"/>
    </source>
</evidence>
<keyword evidence="1" id="KW-0732">Signal</keyword>
<evidence type="ECO:0000313" key="2">
    <source>
        <dbReference type="EMBL" id="MDC8773738.1"/>
    </source>
</evidence>
<gene>
    <name evidence="2" type="ORF">PRZ03_19370</name>
</gene>
<comment type="caution">
    <text evidence="2">The sequence shown here is derived from an EMBL/GenBank/DDBJ whole genome shotgun (WGS) entry which is preliminary data.</text>
</comment>
<evidence type="ECO:0000313" key="3">
    <source>
        <dbReference type="Proteomes" id="UP001221189"/>
    </source>
</evidence>
<proteinExistence type="predicted"/>
<dbReference type="EMBL" id="JAQQXT010000014">
    <property type="protein sequence ID" value="MDC8773738.1"/>
    <property type="molecule type" value="Genomic_DNA"/>
</dbReference>
<keyword evidence="3" id="KW-1185">Reference proteome</keyword>
<name>A0ABT5KIJ2_9BURK</name>
<dbReference type="Pfam" id="PF13689">
    <property type="entry name" value="DUF4154"/>
    <property type="match status" value="1"/>
</dbReference>